<dbReference type="Pfam" id="PF13439">
    <property type="entry name" value="Glyco_transf_4"/>
    <property type="match status" value="1"/>
</dbReference>
<feature type="domain" description="Glycosyl transferase family 1" evidence="1">
    <location>
        <begin position="205"/>
        <end position="363"/>
    </location>
</feature>
<evidence type="ECO:0000259" key="2">
    <source>
        <dbReference type="Pfam" id="PF13439"/>
    </source>
</evidence>
<evidence type="ECO:0008006" key="5">
    <source>
        <dbReference type="Google" id="ProtNLM"/>
    </source>
</evidence>
<keyword evidence="4" id="KW-1185">Reference proteome</keyword>
<name>A0A2A2H3F6_METBR</name>
<organism evidence="3 4">
    <name type="scientific">Methanobacterium bryantii</name>
    <dbReference type="NCBI Taxonomy" id="2161"/>
    <lineage>
        <taxon>Archaea</taxon>
        <taxon>Methanobacteriati</taxon>
        <taxon>Methanobacteriota</taxon>
        <taxon>Methanomada group</taxon>
        <taxon>Methanobacteria</taxon>
        <taxon>Methanobacteriales</taxon>
        <taxon>Methanobacteriaceae</taxon>
        <taxon>Methanobacterium</taxon>
    </lineage>
</organism>
<dbReference type="PANTHER" id="PTHR12526:SF622">
    <property type="entry name" value="GLYCOSYLTRANSFERASE (GROUP I)"/>
    <property type="match status" value="1"/>
</dbReference>
<dbReference type="RefSeq" id="WP_069584126.1">
    <property type="nucleotide sequence ID" value="NZ_LMVM01000033.1"/>
</dbReference>
<evidence type="ECO:0000259" key="1">
    <source>
        <dbReference type="Pfam" id="PF00534"/>
    </source>
</evidence>
<proteinExistence type="predicted"/>
<reference evidence="3 4" key="1">
    <citation type="journal article" date="2017" name="BMC Genomics">
        <title>Genomic analysis of methanogenic archaea reveals a shift towards energy conservation.</title>
        <authorList>
            <person name="Gilmore S.P."/>
            <person name="Henske J.K."/>
            <person name="Sexton J.A."/>
            <person name="Solomon K.V."/>
            <person name="Seppala S."/>
            <person name="Yoo J.I."/>
            <person name="Huyett L.M."/>
            <person name="Pressman A."/>
            <person name="Cogan J.Z."/>
            <person name="Kivenson V."/>
            <person name="Peng X."/>
            <person name="Tan Y."/>
            <person name="Valentine D.L."/>
            <person name="O'Malley M.A."/>
        </authorList>
    </citation>
    <scope>NUCLEOTIDE SEQUENCE [LARGE SCALE GENOMIC DNA]</scope>
    <source>
        <strain evidence="3 4">M.o.H.</strain>
    </source>
</reference>
<dbReference type="SUPFAM" id="SSF53756">
    <property type="entry name" value="UDP-Glycosyltransferase/glycogen phosphorylase"/>
    <property type="match status" value="1"/>
</dbReference>
<dbReference type="OrthoDB" id="132546at2157"/>
<dbReference type="EMBL" id="LMVM01000033">
    <property type="protein sequence ID" value="PAV03907.1"/>
    <property type="molecule type" value="Genomic_DNA"/>
</dbReference>
<protein>
    <recommendedName>
        <fullName evidence="5">Glycosyl transferase GT4 family protein</fullName>
    </recommendedName>
</protein>
<evidence type="ECO:0000313" key="4">
    <source>
        <dbReference type="Proteomes" id="UP000217784"/>
    </source>
</evidence>
<dbReference type="PANTHER" id="PTHR12526">
    <property type="entry name" value="GLYCOSYLTRANSFERASE"/>
    <property type="match status" value="1"/>
</dbReference>
<evidence type="ECO:0000313" key="3">
    <source>
        <dbReference type="EMBL" id="PAV03907.1"/>
    </source>
</evidence>
<sequence length="399" mass="45835">MKILLVQNTDYIKRNPGQQHHLSELISLRGHEIRVIDFEILWRSEGRREFKSKREIFRGVSKIHKCAEVTVIRPGILKIPFLDYLSLFYSQKKEIERQIKEFKPDIILSLGIVAYLAGKAAKKHDIPFIYYWIDVSHRLIPAKFLHPIGWIIERIALKKADKVLTINYRLKDYVINLGSSPEETKVISAGVNLENFDPNISGNAVREKYGINGDDIVVFFMGWLYQFSGLKEVALELSKIKGSYSHLKLLIVGDGDAYNEIKDIKEKYGLNNRLILTGKVSYEKIPEFIASSDICILPAYPDEKIMKEIVPIKIYEYMAMKKPVVTTHLPGIMREFGDNNGILYADKPENVLKTVISMIENNNAEIEGNKGRKLVENYGWDCIADKFEGVLNEVQQRSK</sequence>
<dbReference type="InterPro" id="IPR028098">
    <property type="entry name" value="Glyco_trans_4-like_N"/>
</dbReference>
<dbReference type="Proteomes" id="UP000217784">
    <property type="component" value="Unassembled WGS sequence"/>
</dbReference>
<feature type="domain" description="Glycosyltransferase subfamily 4-like N-terminal" evidence="2">
    <location>
        <begin position="22"/>
        <end position="194"/>
    </location>
</feature>
<accession>A0A2A2H3F6</accession>
<dbReference type="Pfam" id="PF00534">
    <property type="entry name" value="Glycos_transf_1"/>
    <property type="match status" value="1"/>
</dbReference>
<dbReference type="InterPro" id="IPR001296">
    <property type="entry name" value="Glyco_trans_1"/>
</dbReference>
<dbReference type="AlphaFoldDB" id="A0A2A2H3F6"/>
<dbReference type="Gene3D" id="3.40.50.2000">
    <property type="entry name" value="Glycogen Phosphorylase B"/>
    <property type="match status" value="2"/>
</dbReference>
<gene>
    <name evidence="3" type="ORF">ASJ80_02490</name>
</gene>
<comment type="caution">
    <text evidence="3">The sequence shown here is derived from an EMBL/GenBank/DDBJ whole genome shotgun (WGS) entry which is preliminary data.</text>
</comment>
<dbReference type="GO" id="GO:0016757">
    <property type="term" value="F:glycosyltransferase activity"/>
    <property type="evidence" value="ECO:0007669"/>
    <property type="project" value="InterPro"/>
</dbReference>